<dbReference type="SUPFAM" id="SSF53649">
    <property type="entry name" value="Alkaline phosphatase-like"/>
    <property type="match status" value="1"/>
</dbReference>
<dbReference type="PANTHER" id="PTHR46615:SF1">
    <property type="entry name" value="ARYLSULFATASE K"/>
    <property type="match status" value="1"/>
</dbReference>
<dbReference type="Proteomes" id="UP000683310">
    <property type="component" value="Chromosome"/>
</dbReference>
<dbReference type="EMBL" id="CP074371">
    <property type="protein sequence ID" value="QVI25103.1"/>
    <property type="molecule type" value="Genomic_DNA"/>
</dbReference>
<sequence length="532" mass="58379">MTAAATAMTTRGAGRARADTNPDKPNILIVVVDEMRSPQWFPDQATLNSILPNTARIRRGAVSFEQHYAAANDCTPARGTMLTGLYAHQTGCLLTSQATLPSQFPTWGSMIRDQGYQTWWWGKWHLGHDGDTRPSALEDYGFSGGTYPSPNGGPGQGMQMDPKIVDQFVDWFDTAAANQPWCTTVSLINPHDVQCWPRWTRQLQTQRQIPRWMTAPPPNFESLDQLSRKPRLQRALIDISAIAFGIAPYGTPDAADQWTALLNLYLWLQQQVDLQIGRVLDALEARPDVARNTVIVFTSDHGDYAGSHGLHGKGGAAYDEAIRVPLYVHDPRGYFSPTDGTGLRGQLTSSVDLAPLLLTIATGGGGWRGDDQYAHLTGRYDLAAMCRNASEPGRPWIAHTTDENSIEEAAVLFEQSAPGHVVAVRTAEAKYASYSHWVPGEVRIDTGRDQEYELYDYSTRDGALELDNRAGDAGPLRDRMSALHAHAIDSELHQPLPAALRAAQDQGWADYQDAVSKPIGEQLFGPVLHGGG</sequence>
<name>A0ABX8D0N4_9NOCA</name>
<evidence type="ECO:0000259" key="2">
    <source>
        <dbReference type="Pfam" id="PF00884"/>
    </source>
</evidence>
<feature type="domain" description="Sulfatase N-terminal" evidence="2">
    <location>
        <begin position="25"/>
        <end position="361"/>
    </location>
</feature>
<keyword evidence="4" id="KW-1185">Reference proteome</keyword>
<feature type="compositionally biased region" description="Low complexity" evidence="1">
    <location>
        <begin position="1"/>
        <end position="15"/>
    </location>
</feature>
<dbReference type="InterPro" id="IPR051849">
    <property type="entry name" value="GAG-degrading_sulfatase"/>
</dbReference>
<dbReference type="Gene3D" id="3.40.720.10">
    <property type="entry name" value="Alkaline Phosphatase, subunit A"/>
    <property type="match status" value="1"/>
</dbReference>
<evidence type="ECO:0000256" key="1">
    <source>
        <dbReference type="SAM" id="MobiDB-lite"/>
    </source>
</evidence>
<evidence type="ECO:0000313" key="3">
    <source>
        <dbReference type="EMBL" id="QVI25103.1"/>
    </source>
</evidence>
<dbReference type="Pfam" id="PF00884">
    <property type="entry name" value="Sulfatase"/>
    <property type="match status" value="1"/>
</dbReference>
<dbReference type="RefSeq" id="WP_213561161.1">
    <property type="nucleotide sequence ID" value="NZ_JBHZDI010000124.1"/>
</dbReference>
<dbReference type="InterPro" id="IPR000917">
    <property type="entry name" value="Sulfatase_N"/>
</dbReference>
<accession>A0ABX8D0N4</accession>
<organism evidence="3 4">
    <name type="scientific">Nocardia tengchongensis</name>
    <dbReference type="NCBI Taxonomy" id="2055889"/>
    <lineage>
        <taxon>Bacteria</taxon>
        <taxon>Bacillati</taxon>
        <taxon>Actinomycetota</taxon>
        <taxon>Actinomycetes</taxon>
        <taxon>Mycobacteriales</taxon>
        <taxon>Nocardiaceae</taxon>
        <taxon>Nocardia</taxon>
    </lineage>
</organism>
<dbReference type="PANTHER" id="PTHR46615">
    <property type="entry name" value="ARYLSULFATASE K"/>
    <property type="match status" value="1"/>
</dbReference>
<protein>
    <submittedName>
        <fullName evidence="3">Sulfatase-like hydrolase/transferase</fullName>
    </submittedName>
</protein>
<evidence type="ECO:0000313" key="4">
    <source>
        <dbReference type="Proteomes" id="UP000683310"/>
    </source>
</evidence>
<reference evidence="3 4" key="1">
    <citation type="submission" date="2021-04" db="EMBL/GenBank/DDBJ databases">
        <title>Nocardia tengchongensis.</title>
        <authorList>
            <person name="Zhuang k."/>
            <person name="Ran Y."/>
            <person name="Li W."/>
        </authorList>
    </citation>
    <scope>NUCLEOTIDE SEQUENCE [LARGE SCALE GENOMIC DNA]</scope>
    <source>
        <strain evidence="3 4">CFH S0057</strain>
    </source>
</reference>
<proteinExistence type="predicted"/>
<gene>
    <name evidence="3" type="ORF">KHQ06_24335</name>
</gene>
<dbReference type="InterPro" id="IPR017850">
    <property type="entry name" value="Alkaline_phosphatase_core_sf"/>
</dbReference>
<feature type="region of interest" description="Disordered" evidence="1">
    <location>
        <begin position="1"/>
        <end position="20"/>
    </location>
</feature>